<organism evidence="3 4">
    <name type="scientific">Cellulomonas algicola</name>
    <dbReference type="NCBI Taxonomy" id="2071633"/>
    <lineage>
        <taxon>Bacteria</taxon>
        <taxon>Bacillati</taxon>
        <taxon>Actinomycetota</taxon>
        <taxon>Actinomycetes</taxon>
        <taxon>Micrococcales</taxon>
        <taxon>Cellulomonadaceae</taxon>
        <taxon>Cellulomonas</taxon>
    </lineage>
</organism>
<dbReference type="EMBL" id="BHYL01000477">
    <property type="protein sequence ID" value="GCD22123.1"/>
    <property type="molecule type" value="Genomic_DNA"/>
</dbReference>
<feature type="compositionally biased region" description="Low complexity" evidence="1">
    <location>
        <begin position="109"/>
        <end position="131"/>
    </location>
</feature>
<name>A0A401V5C6_9CELL</name>
<sequence length="194" mass="20682">MSRARLVITAVVLEGRSQAEVARAYGLSRSWVSRLVARYRDVGEAAFEPRSRRPRTSPTRTAPAPARATSTSCRPCSTPGASTTTPPAPTPRCTDAPPPPPTPPKPRRTPSAAQAATNASATTASTTTASSPLRVAGRLHHIGIGRTHARTPVIMLIADLDVRVVHAITGELLRELTIDTTRNYQPQTRKQAGP</sequence>
<feature type="domain" description="Insertion element IS150 protein InsJ-like helix-turn-helix" evidence="2">
    <location>
        <begin position="12"/>
        <end position="55"/>
    </location>
</feature>
<dbReference type="Pfam" id="PF13518">
    <property type="entry name" value="HTH_28"/>
    <property type="match status" value="1"/>
</dbReference>
<dbReference type="Proteomes" id="UP000288246">
    <property type="component" value="Unassembled WGS sequence"/>
</dbReference>
<comment type="caution">
    <text evidence="3">The sequence shown here is derived from an EMBL/GenBank/DDBJ whole genome shotgun (WGS) entry which is preliminary data.</text>
</comment>
<dbReference type="SUPFAM" id="SSF46689">
    <property type="entry name" value="Homeodomain-like"/>
    <property type="match status" value="1"/>
</dbReference>
<feature type="compositionally biased region" description="Low complexity" evidence="1">
    <location>
        <begin position="56"/>
        <end position="85"/>
    </location>
</feature>
<evidence type="ECO:0000313" key="3">
    <source>
        <dbReference type="EMBL" id="GCD22123.1"/>
    </source>
</evidence>
<dbReference type="Gene3D" id="1.10.10.60">
    <property type="entry name" value="Homeodomain-like"/>
    <property type="match status" value="1"/>
</dbReference>
<evidence type="ECO:0000256" key="1">
    <source>
        <dbReference type="SAM" id="MobiDB-lite"/>
    </source>
</evidence>
<keyword evidence="4" id="KW-1185">Reference proteome</keyword>
<protein>
    <recommendedName>
        <fullName evidence="2">Insertion element IS150 protein InsJ-like helix-turn-helix domain-containing protein</fullName>
    </recommendedName>
</protein>
<evidence type="ECO:0000313" key="4">
    <source>
        <dbReference type="Proteomes" id="UP000288246"/>
    </source>
</evidence>
<accession>A0A401V5C6</accession>
<reference evidence="3 4" key="1">
    <citation type="submission" date="2018-11" db="EMBL/GenBank/DDBJ databases">
        <title>Draft genome sequence of Cellulomonas takizawaensis strain TKZ-21.</title>
        <authorList>
            <person name="Yamamura H."/>
            <person name="Hayashi T."/>
            <person name="Hamada M."/>
            <person name="Serisawa Y."/>
            <person name="Matsuyama K."/>
            <person name="Nakagawa Y."/>
            <person name="Otoguro M."/>
            <person name="Yanagida F."/>
            <person name="Hayakawa M."/>
        </authorList>
    </citation>
    <scope>NUCLEOTIDE SEQUENCE [LARGE SCALE GENOMIC DNA]</scope>
    <source>
        <strain evidence="3 4">TKZ-21</strain>
    </source>
</reference>
<dbReference type="AlphaFoldDB" id="A0A401V5C6"/>
<dbReference type="InterPro" id="IPR009057">
    <property type="entry name" value="Homeodomain-like_sf"/>
</dbReference>
<feature type="region of interest" description="Disordered" evidence="1">
    <location>
        <begin position="47"/>
        <end position="132"/>
    </location>
</feature>
<gene>
    <name evidence="3" type="ORF">CTKZ_36850</name>
</gene>
<evidence type="ECO:0000259" key="2">
    <source>
        <dbReference type="Pfam" id="PF13518"/>
    </source>
</evidence>
<feature type="compositionally biased region" description="Pro residues" evidence="1">
    <location>
        <begin position="86"/>
        <end position="104"/>
    </location>
</feature>
<dbReference type="InterPro" id="IPR055247">
    <property type="entry name" value="InsJ-like_HTH"/>
</dbReference>
<proteinExistence type="predicted"/>